<dbReference type="EMBL" id="MK500302">
    <property type="protein sequence ID" value="QBK85093.1"/>
    <property type="molecule type" value="Genomic_DNA"/>
</dbReference>
<sequence>MYLHCETTTEKVTAHYSEYSSNKLAIFFPDKNIFDLVFKSTIFDIIEDYDISIKDLTFSDNKIIIKTTLYISKDILNETFDKYELLTEDVIEEESEEERDIPFEEKVEMFQYSTKDSLLWKTGFGNALLMMNFPTFAFNNILFSDSYYYFNEQKYDNLVYAQEELLIYILDLFNLVIEESFANSSNIRYKCLLCDVNSKCKYFNFGWKCRKHLVKDHKLGAFYSEIFNNCILDLDHENYYNSSINYIKQVISELDIDF</sequence>
<proteinExistence type="predicted"/>
<evidence type="ECO:0000313" key="1">
    <source>
        <dbReference type="EMBL" id="QBK85093.1"/>
    </source>
</evidence>
<name>A0A481YP51_9VIRU</name>
<protein>
    <submittedName>
        <fullName evidence="1">Uncharacterized protein</fullName>
    </submittedName>
</protein>
<organism evidence="1">
    <name type="scientific">Pithovirus LCDPAC02</name>
    <dbReference type="NCBI Taxonomy" id="2506601"/>
    <lineage>
        <taxon>Viruses</taxon>
        <taxon>Pithoviruses</taxon>
    </lineage>
</organism>
<reference evidence="1" key="1">
    <citation type="journal article" date="2019" name="MBio">
        <title>Virus Genomes from Deep Sea Sediments Expand the Ocean Megavirome and Support Independent Origins of Viral Gigantism.</title>
        <authorList>
            <person name="Backstrom D."/>
            <person name="Yutin N."/>
            <person name="Jorgensen S.L."/>
            <person name="Dharamshi J."/>
            <person name="Homa F."/>
            <person name="Zaremba-Niedwiedzka K."/>
            <person name="Spang A."/>
            <person name="Wolf Y.I."/>
            <person name="Koonin E.V."/>
            <person name="Ettema T.J."/>
        </authorList>
    </citation>
    <scope>NUCLEOTIDE SEQUENCE</scope>
</reference>
<accession>A0A481YP51</accession>
<gene>
    <name evidence="1" type="ORF">LCDPAC02_02920</name>
</gene>